<dbReference type="RefSeq" id="WP_076348557.1">
    <property type="nucleotide sequence ID" value="NZ_CP019082.1"/>
</dbReference>
<evidence type="ECO:0000256" key="2">
    <source>
        <dbReference type="SAM" id="SignalP"/>
    </source>
</evidence>
<dbReference type="OrthoDB" id="253784at2"/>
<evidence type="ECO:0000313" key="4">
    <source>
        <dbReference type="EMBL" id="APW62446.1"/>
    </source>
</evidence>
<name>A0A1U7CU69_9BACT</name>
<evidence type="ECO:0000313" key="5">
    <source>
        <dbReference type="Proteomes" id="UP000186309"/>
    </source>
</evidence>
<dbReference type="InterPro" id="IPR013766">
    <property type="entry name" value="Thioredoxin_domain"/>
</dbReference>
<sequence length="576" mass="62042">MELSFSRRTPTAWLLATLCLLATTSAQAADETTGKWKLVILAFGADDLAVVDVQNDDGKPKGVLLDWQRKMIGDVALENLKVQGDAVSFGLKGPAVAIQFAGQPVADGPEAGRFLGTVKLLGEVYPARLERTKNDKIGESEPNPIMQELLKAVREHGPKSRVKKLQELITRNAGAPSSQALYTQLLAAAPEAGLPAAEVDNHVETWQNDAKPYGKTWTDEVRLKAVKALTLSKNYAETALRLAQEADKAVAPDATLGSRVVIVGLLATAAKNAGKADLVKDAEARLAKLEGELDAEYHEKVPPFKTTAFAGRKKADANRVVVLELFTGAQCPPCIAVDVAFDALLKTYKSTEFIGLQYHLHIPGPDPLTNTDSIARQNYYGEEIQGTPSTFFNGRADGSGGGPMGASEEKYKELRGLVDELLEKKARVDVKVSAKLEGDKIAITAEAAKTADADAPKTGERTSNRLSLRLALTEESIRYVGGNRLRFHNHVVRAFPGGPEGKKLVDGKGRVEIKVNLPELKRDLEGYLSQAAKERPFPFPLPEIAFKNLSVVAFVQDDADKSILGAATIPVAEATP</sequence>
<feature type="chain" id="PRO_5013182767" description="Thioredoxin domain-containing protein" evidence="2">
    <location>
        <begin position="29"/>
        <end position="576"/>
    </location>
</feature>
<organism evidence="4 5">
    <name type="scientific">Paludisphaera borealis</name>
    <dbReference type="NCBI Taxonomy" id="1387353"/>
    <lineage>
        <taxon>Bacteria</taxon>
        <taxon>Pseudomonadati</taxon>
        <taxon>Planctomycetota</taxon>
        <taxon>Planctomycetia</taxon>
        <taxon>Isosphaerales</taxon>
        <taxon>Isosphaeraceae</taxon>
        <taxon>Paludisphaera</taxon>
    </lineage>
</organism>
<dbReference type="InterPro" id="IPR036249">
    <property type="entry name" value="Thioredoxin-like_sf"/>
</dbReference>
<evidence type="ECO:0000256" key="1">
    <source>
        <dbReference type="SAM" id="Coils"/>
    </source>
</evidence>
<dbReference type="AlphaFoldDB" id="A0A1U7CU69"/>
<evidence type="ECO:0000259" key="3">
    <source>
        <dbReference type="PROSITE" id="PS51352"/>
    </source>
</evidence>
<reference evidence="5" key="1">
    <citation type="submission" date="2016-12" db="EMBL/GenBank/DDBJ databases">
        <title>Comparative genomics of four Isosphaeraceae planctomycetes: a common pool of plasmids and glycoside hydrolase genes.</title>
        <authorList>
            <person name="Ivanova A."/>
        </authorList>
    </citation>
    <scope>NUCLEOTIDE SEQUENCE [LARGE SCALE GENOMIC DNA]</scope>
    <source>
        <strain evidence="5">PX4</strain>
    </source>
</reference>
<accession>A0A1U7CU69</accession>
<dbReference type="EMBL" id="CP019082">
    <property type="protein sequence ID" value="APW62446.1"/>
    <property type="molecule type" value="Genomic_DNA"/>
</dbReference>
<dbReference type="PROSITE" id="PS51352">
    <property type="entry name" value="THIOREDOXIN_2"/>
    <property type="match status" value="1"/>
</dbReference>
<keyword evidence="1" id="KW-0175">Coiled coil</keyword>
<feature type="domain" description="Thioredoxin" evidence="3">
    <location>
        <begin position="295"/>
        <end position="423"/>
    </location>
</feature>
<keyword evidence="2" id="KW-0732">Signal</keyword>
<dbReference type="InterPro" id="IPR013783">
    <property type="entry name" value="Ig-like_fold"/>
</dbReference>
<dbReference type="Gene3D" id="2.60.40.10">
    <property type="entry name" value="Immunoglobulins"/>
    <property type="match status" value="1"/>
</dbReference>
<protein>
    <recommendedName>
        <fullName evidence="3">Thioredoxin domain-containing protein</fullName>
    </recommendedName>
</protein>
<dbReference type="SUPFAM" id="SSF52833">
    <property type="entry name" value="Thioredoxin-like"/>
    <property type="match status" value="1"/>
</dbReference>
<feature type="signal peptide" evidence="2">
    <location>
        <begin position="1"/>
        <end position="28"/>
    </location>
</feature>
<gene>
    <name evidence="4" type="ORF">BSF38_03992</name>
</gene>
<keyword evidence="5" id="KW-1185">Reference proteome</keyword>
<dbReference type="STRING" id="1387353.BSF38_03992"/>
<dbReference type="Proteomes" id="UP000186309">
    <property type="component" value="Chromosome"/>
</dbReference>
<feature type="coiled-coil region" evidence="1">
    <location>
        <begin position="272"/>
        <end position="299"/>
    </location>
</feature>
<dbReference type="KEGG" id="pbor:BSF38_03992"/>
<proteinExistence type="predicted"/>